<keyword evidence="3" id="KW-1185">Reference proteome</keyword>
<evidence type="ECO:0000313" key="2">
    <source>
        <dbReference type="EMBL" id="KAL0576529.1"/>
    </source>
</evidence>
<dbReference type="EMBL" id="JBAHYK010000217">
    <property type="protein sequence ID" value="KAL0576529.1"/>
    <property type="molecule type" value="Genomic_DNA"/>
</dbReference>
<organism evidence="2 3">
    <name type="scientific">Marasmius crinis-equi</name>
    <dbReference type="NCBI Taxonomy" id="585013"/>
    <lineage>
        <taxon>Eukaryota</taxon>
        <taxon>Fungi</taxon>
        <taxon>Dikarya</taxon>
        <taxon>Basidiomycota</taxon>
        <taxon>Agaricomycotina</taxon>
        <taxon>Agaricomycetes</taxon>
        <taxon>Agaricomycetidae</taxon>
        <taxon>Agaricales</taxon>
        <taxon>Marasmiineae</taxon>
        <taxon>Marasmiaceae</taxon>
        <taxon>Marasmius</taxon>
    </lineage>
</organism>
<feature type="compositionally biased region" description="Basic residues" evidence="1">
    <location>
        <begin position="84"/>
        <end position="98"/>
    </location>
</feature>
<name>A0ABR3FMN8_9AGAR</name>
<feature type="region of interest" description="Disordered" evidence="1">
    <location>
        <begin position="47"/>
        <end position="117"/>
    </location>
</feature>
<evidence type="ECO:0000256" key="1">
    <source>
        <dbReference type="SAM" id="MobiDB-lite"/>
    </source>
</evidence>
<comment type="caution">
    <text evidence="2">The sequence shown here is derived from an EMBL/GenBank/DDBJ whole genome shotgun (WGS) entry which is preliminary data.</text>
</comment>
<reference evidence="2 3" key="1">
    <citation type="submission" date="2024-02" db="EMBL/GenBank/DDBJ databases">
        <title>A draft genome for the cacao thread blight pathogen Marasmius crinis-equi.</title>
        <authorList>
            <person name="Cohen S.P."/>
            <person name="Baruah I.K."/>
            <person name="Amoako-Attah I."/>
            <person name="Bukari Y."/>
            <person name="Meinhardt L.W."/>
            <person name="Bailey B.A."/>
        </authorList>
    </citation>
    <scope>NUCLEOTIDE SEQUENCE [LARGE SCALE GENOMIC DNA]</scope>
    <source>
        <strain evidence="2 3">GH-76</strain>
    </source>
</reference>
<protein>
    <submittedName>
        <fullName evidence="2">Uncharacterized protein</fullName>
    </submittedName>
</protein>
<evidence type="ECO:0000313" key="3">
    <source>
        <dbReference type="Proteomes" id="UP001465976"/>
    </source>
</evidence>
<feature type="region of interest" description="Disordered" evidence="1">
    <location>
        <begin position="1"/>
        <end position="21"/>
    </location>
</feature>
<feature type="compositionally biased region" description="Low complexity" evidence="1">
    <location>
        <begin position="1"/>
        <end position="16"/>
    </location>
</feature>
<dbReference type="Proteomes" id="UP001465976">
    <property type="component" value="Unassembled WGS sequence"/>
</dbReference>
<sequence length="147" mass="16038">MSITSPTPSSTTSRRGGVTRKRTSLSGILACFTLSTTLDMYDYSMLQSQMSDTPNPNPHPHPNKNQTSTSNDEELASSDAIPLRKMKGGKYTVRRKLPKEKEAEDSESVEPVETTSKFVSRPPIVAHSSYDNLEFAVSEGLGVSAQV</sequence>
<gene>
    <name evidence="2" type="ORF">V5O48_005449</name>
</gene>
<proteinExistence type="predicted"/>
<accession>A0ABR3FMN8</accession>